<proteinExistence type="predicted"/>
<accession>A0A0V1BKW5</accession>
<reference evidence="1 2" key="1">
    <citation type="submission" date="2015-01" db="EMBL/GenBank/DDBJ databases">
        <title>Evolution of Trichinella species and genotypes.</title>
        <authorList>
            <person name="Korhonen P.K."/>
            <person name="Edoardo P."/>
            <person name="Giuseppe L.R."/>
            <person name="Gasser R.B."/>
        </authorList>
    </citation>
    <scope>NUCLEOTIDE SEQUENCE [LARGE SCALE GENOMIC DNA]</scope>
    <source>
        <strain evidence="1">ISS3</strain>
    </source>
</reference>
<organism evidence="1 2">
    <name type="scientific">Trichinella spiralis</name>
    <name type="common">Trichina worm</name>
    <dbReference type="NCBI Taxonomy" id="6334"/>
    <lineage>
        <taxon>Eukaryota</taxon>
        <taxon>Metazoa</taxon>
        <taxon>Ecdysozoa</taxon>
        <taxon>Nematoda</taxon>
        <taxon>Enoplea</taxon>
        <taxon>Dorylaimia</taxon>
        <taxon>Trichinellida</taxon>
        <taxon>Trichinellidae</taxon>
        <taxon>Trichinella</taxon>
    </lineage>
</organism>
<name>A0A0V1BKW5_TRISP</name>
<evidence type="ECO:0000313" key="2">
    <source>
        <dbReference type="Proteomes" id="UP000054776"/>
    </source>
</evidence>
<dbReference type="EMBL" id="JYDH01000030">
    <property type="protein sequence ID" value="KRY37893.1"/>
    <property type="molecule type" value="Genomic_DNA"/>
</dbReference>
<dbReference type="Proteomes" id="UP000054776">
    <property type="component" value="Unassembled WGS sequence"/>
</dbReference>
<protein>
    <submittedName>
        <fullName evidence="1">Uncharacterized protein</fullName>
    </submittedName>
</protein>
<gene>
    <name evidence="1" type="ORF">T01_2044</name>
</gene>
<dbReference type="AlphaFoldDB" id="A0A0V1BKW5"/>
<comment type="caution">
    <text evidence="1">The sequence shown here is derived from an EMBL/GenBank/DDBJ whole genome shotgun (WGS) entry which is preliminary data.</text>
</comment>
<sequence>MAAMADTVEDGRYLVCGCYNGDGMFMGMLDRPDKAASFQCENLARHLLLNGDWSLRQLEP</sequence>
<evidence type="ECO:0000313" key="1">
    <source>
        <dbReference type="EMBL" id="KRY37893.1"/>
    </source>
</evidence>
<dbReference type="InParanoid" id="A0A0V1BKW5"/>
<keyword evidence="2" id="KW-1185">Reference proteome</keyword>